<name>A0A497JGH0_9ARCH</name>
<dbReference type="Proteomes" id="UP000277633">
    <property type="component" value="Unassembled WGS sequence"/>
</dbReference>
<accession>A0A497JGH0</accession>
<organism evidence="2 3">
    <name type="scientific">Candidatus Iainarchaeum sp</name>
    <dbReference type="NCBI Taxonomy" id="3101447"/>
    <lineage>
        <taxon>Archaea</taxon>
        <taxon>Candidatus Iainarchaeota</taxon>
        <taxon>Candidatus Iainarchaeia</taxon>
        <taxon>Candidatus Iainarchaeales</taxon>
        <taxon>Candidatus Iainarchaeaceae</taxon>
        <taxon>Candidatus Iainarchaeum</taxon>
    </lineage>
</organism>
<reference evidence="2 3" key="1">
    <citation type="submission" date="2018-06" db="EMBL/GenBank/DDBJ databases">
        <title>Extensive metabolic versatility and redundancy in microbially diverse, dynamic hydrothermal sediments.</title>
        <authorList>
            <person name="Dombrowski N."/>
            <person name="Teske A."/>
            <person name="Baker B.J."/>
        </authorList>
    </citation>
    <scope>NUCLEOTIDE SEQUENCE [LARGE SCALE GENOMIC DNA]</scope>
    <source>
        <strain evidence="2">B9_G13</strain>
    </source>
</reference>
<feature type="non-terminal residue" evidence="2">
    <location>
        <position position="197"/>
    </location>
</feature>
<keyword evidence="1" id="KW-0472">Membrane</keyword>
<keyword evidence="1" id="KW-1133">Transmembrane helix</keyword>
<evidence type="ECO:0000256" key="1">
    <source>
        <dbReference type="SAM" id="Phobius"/>
    </source>
</evidence>
<gene>
    <name evidence="2" type="ORF">DRO07_00840</name>
</gene>
<feature type="transmembrane region" description="Helical" evidence="1">
    <location>
        <begin position="6"/>
        <end position="28"/>
    </location>
</feature>
<proteinExistence type="predicted"/>
<comment type="caution">
    <text evidence="2">The sequence shown here is derived from an EMBL/GenBank/DDBJ whole genome shotgun (WGS) entry which is preliminary data.</text>
</comment>
<keyword evidence="1" id="KW-0812">Transmembrane</keyword>
<evidence type="ECO:0000313" key="2">
    <source>
        <dbReference type="EMBL" id="RLG70154.1"/>
    </source>
</evidence>
<dbReference type="EMBL" id="QMWO01000018">
    <property type="protein sequence ID" value="RLG70154.1"/>
    <property type="molecule type" value="Genomic_DNA"/>
</dbReference>
<protein>
    <submittedName>
        <fullName evidence="2">Uncharacterized protein</fullName>
    </submittedName>
</protein>
<evidence type="ECO:0000313" key="3">
    <source>
        <dbReference type="Proteomes" id="UP000277633"/>
    </source>
</evidence>
<dbReference type="AlphaFoldDB" id="A0A497JGH0"/>
<sequence>MEPTDWIFSAIIFVGIVASLFVLVPSLLPQKPDVAVESQLKEVMDSITKDIYVKALILKSDCNAQLYDCNRYYPVVLDANTDLNYILSKPFEMDLNKLFTILAPQELANVFVLESGTLEPHYDVTGLTLNASVSQGVINVHNNYLDANITDSNAVIAFADSEKSDLTLTFPTMPISLLKNTKKLVVVGNDANNFHLV</sequence>